<dbReference type="EMBL" id="CAADIN010000019">
    <property type="protein sequence ID" value="VFR90995.1"/>
    <property type="molecule type" value="Genomic_DNA"/>
</dbReference>
<keyword evidence="2 4" id="KW-0808">Transferase</keyword>
<keyword evidence="3" id="KW-0472">Membrane</keyword>
<dbReference type="PANTHER" id="PTHR43630:SF1">
    <property type="entry name" value="POLY-BETA-1,6-N-ACETYL-D-GLUCOSAMINE SYNTHASE"/>
    <property type="match status" value="1"/>
</dbReference>
<keyword evidence="3" id="KW-0812">Transmembrane</keyword>
<proteinExistence type="predicted"/>
<feature type="transmembrane region" description="Helical" evidence="3">
    <location>
        <begin position="324"/>
        <end position="348"/>
    </location>
</feature>
<keyword evidence="1" id="KW-0328">Glycosyltransferase</keyword>
<protein>
    <submittedName>
        <fullName evidence="4">Glycosyl transferase, family 2</fullName>
    </submittedName>
</protein>
<accession>A0A484TLH3</accession>
<evidence type="ECO:0000256" key="2">
    <source>
        <dbReference type="ARBA" id="ARBA00022679"/>
    </source>
</evidence>
<dbReference type="GO" id="GO:0016757">
    <property type="term" value="F:glycosyltransferase activity"/>
    <property type="evidence" value="ECO:0007669"/>
    <property type="project" value="UniProtKB-KW"/>
</dbReference>
<dbReference type="CDD" id="cd06438">
    <property type="entry name" value="EpsO_like"/>
    <property type="match status" value="1"/>
</dbReference>
<gene>
    <name evidence="4" type="ORF">ISE1_2379</name>
    <name evidence="5" type="ORF">ISE2_2415</name>
</gene>
<reference evidence="4" key="1">
    <citation type="submission" date="2019-03" db="EMBL/GenBank/DDBJ databases">
        <authorList>
            <person name="Danneels B."/>
        </authorList>
    </citation>
    <scope>NUCLEOTIDE SEQUENCE</scope>
</reference>
<evidence type="ECO:0000256" key="3">
    <source>
        <dbReference type="SAM" id="Phobius"/>
    </source>
</evidence>
<dbReference type="SUPFAM" id="SSF53448">
    <property type="entry name" value="Nucleotide-diphospho-sugar transferases"/>
    <property type="match status" value="1"/>
</dbReference>
<sequence>MSTALHILILLVAIAPVLSCVYLGVLTLLSARLPTPRPRPSNQDMVFDVLIPAHNESQVIVRTLSNLQKLDWPASNYRILVIADNCTDDTAELSRQAGAHVLERQDATRRGKGYALEHAFAYSAQGPATAVVVVDADTEVTPNLLQACAARIEQGALAVQVNYGVLNPNDSWRTRLITIAYGAFHAVRSRARERMGVSCGLRGNGACYTHALLRQHPFNIYSLTEDLEYGVLLGLNGIRVHYADEACADAEIIDSERGARTQRSRWEGGRLAVARAYAGRLLGHAWRQRSATSFELALDLLTLPLGNIVLQIVLLALVAGGAALIVPALAAWLWLPLILLLILAAHVWRGWQLAPVGWRALADLAYVPFFILWKMYAKLRTRGNKGWVRTDRK</sequence>
<feature type="transmembrane region" description="Helical" evidence="3">
    <location>
        <begin position="296"/>
        <end position="318"/>
    </location>
</feature>
<feature type="transmembrane region" description="Helical" evidence="3">
    <location>
        <begin position="6"/>
        <end position="29"/>
    </location>
</feature>
<name>A0A484TLH3_9ZZZZ</name>
<dbReference type="PANTHER" id="PTHR43630">
    <property type="entry name" value="POLY-BETA-1,6-N-ACETYL-D-GLUCOSAMINE SYNTHASE"/>
    <property type="match status" value="1"/>
</dbReference>
<dbReference type="AlphaFoldDB" id="A0A484TLH3"/>
<evidence type="ECO:0000313" key="4">
    <source>
        <dbReference type="EMBL" id="VFR74369.1"/>
    </source>
</evidence>
<keyword evidence="3" id="KW-1133">Transmembrane helix</keyword>
<dbReference type="Gene3D" id="3.90.550.10">
    <property type="entry name" value="Spore Coat Polysaccharide Biosynthesis Protein SpsA, Chain A"/>
    <property type="match status" value="1"/>
</dbReference>
<dbReference type="Pfam" id="PF13641">
    <property type="entry name" value="Glyco_tranf_2_3"/>
    <property type="match status" value="1"/>
</dbReference>
<evidence type="ECO:0000256" key="1">
    <source>
        <dbReference type="ARBA" id="ARBA00022676"/>
    </source>
</evidence>
<dbReference type="EMBL" id="CAADIM010000012">
    <property type="protein sequence ID" value="VFR74369.1"/>
    <property type="molecule type" value="Genomic_DNA"/>
</dbReference>
<evidence type="ECO:0000313" key="5">
    <source>
        <dbReference type="EMBL" id="VFR90995.1"/>
    </source>
</evidence>
<dbReference type="InterPro" id="IPR029044">
    <property type="entry name" value="Nucleotide-diphossugar_trans"/>
</dbReference>
<organism evidence="4">
    <name type="scientific">plant metagenome</name>
    <dbReference type="NCBI Taxonomy" id="1297885"/>
    <lineage>
        <taxon>unclassified sequences</taxon>
        <taxon>metagenomes</taxon>
        <taxon>organismal metagenomes</taxon>
    </lineage>
</organism>
<feature type="transmembrane region" description="Helical" evidence="3">
    <location>
        <begin position="360"/>
        <end position="377"/>
    </location>
</feature>